<organism evidence="1 2">
    <name type="scientific">Brevibacillus laterosporus</name>
    <name type="common">Bacillus laterosporus</name>
    <dbReference type="NCBI Taxonomy" id="1465"/>
    <lineage>
        <taxon>Bacteria</taxon>
        <taxon>Bacillati</taxon>
        <taxon>Bacillota</taxon>
        <taxon>Bacilli</taxon>
        <taxon>Bacillales</taxon>
        <taxon>Paenibacillaceae</taxon>
        <taxon>Brevibacillus</taxon>
    </lineage>
</organism>
<dbReference type="EMBL" id="CP033464">
    <property type="protein sequence ID" value="QDX92461.1"/>
    <property type="molecule type" value="Genomic_DNA"/>
</dbReference>
<dbReference type="Proteomes" id="UP000319432">
    <property type="component" value="Chromosome"/>
</dbReference>
<reference evidence="1 2" key="1">
    <citation type="submission" date="2018-11" db="EMBL/GenBank/DDBJ databases">
        <title>Phylogenetic determinants of toxin gene distribution in genomes of Brevibacillus laterosporus.</title>
        <authorList>
            <person name="Glare T.R."/>
            <person name="Durrant A."/>
            <person name="Berry C."/>
            <person name="Palma L."/>
            <person name="Ormskirk M."/>
            <person name="Cox M.O."/>
        </authorList>
    </citation>
    <scope>NUCLEOTIDE SEQUENCE [LARGE SCALE GENOMIC DNA]</scope>
    <source>
        <strain evidence="1 2">1821L</strain>
    </source>
</reference>
<sequence length="98" mass="11683">MDDKLAGKTKAQLRKEGERAKRLTYSNEKFPGIKQLLESWDDELQRYDVLLPNILSRPYQDIGDDVRYQFQSYIEGKYQEEVFRDIEFGLQQQEAFIT</sequence>
<gene>
    <name evidence="1" type="ORF">EEL30_09065</name>
</gene>
<name>A0A502IQV3_BRELA</name>
<evidence type="ECO:0000313" key="2">
    <source>
        <dbReference type="Proteomes" id="UP000319432"/>
    </source>
</evidence>
<proteinExistence type="predicted"/>
<accession>A0A502IQV3</accession>
<dbReference type="OrthoDB" id="1776302at2"/>
<dbReference type="AlphaFoldDB" id="A0A502IQV3"/>
<keyword evidence="2" id="KW-1185">Reference proteome</keyword>
<evidence type="ECO:0000313" key="1">
    <source>
        <dbReference type="EMBL" id="QDX92461.1"/>
    </source>
</evidence>
<protein>
    <submittedName>
        <fullName evidence="1">Uncharacterized protein</fullName>
    </submittedName>
</protein>